<feature type="region of interest" description="Disordered" evidence="1">
    <location>
        <begin position="20"/>
        <end position="55"/>
    </location>
</feature>
<gene>
    <name evidence="2" type="primary">LOC107821360</name>
</gene>
<evidence type="ECO:0008006" key="3">
    <source>
        <dbReference type="Google" id="ProtNLM"/>
    </source>
</evidence>
<dbReference type="OrthoDB" id="1298075at2759"/>
<dbReference type="KEGG" id="nta:107821360"/>
<dbReference type="PANTHER" id="PTHR33067:SF9">
    <property type="entry name" value="RNA-DIRECTED DNA POLYMERASE"/>
    <property type="match status" value="1"/>
</dbReference>
<sequence>MRNKTELVGSHTVSIQKLEIQIRDLSREPNPKQKGTLPSDTIANPKGSGSGPTSHVMAITTRSGKVLQGGSEQVVEVEESEHEVEVEEPSVVEVEKVLEELKVQKENREEVKEKKEEPGAFTILCTTGTHDFARALYDNGASINLMPLTIYKQEGLGMPRPTSMILQMANRSIKRPMGIVDDVHLKVGKFHLPADFVILDCVVDKEILTIFGRPFLVTGRALMASEWNEIKFRVNDEEVTFQASKGMELPHDYESISVIDVVDELEDAV</sequence>
<evidence type="ECO:0000313" key="2">
    <source>
        <dbReference type="RefSeq" id="XP_016503284.1"/>
    </source>
</evidence>
<dbReference type="PaxDb" id="4097-A0A1S4CQN0"/>
<accession>A0A1S4CQN0</accession>
<proteinExistence type="predicted"/>
<dbReference type="RefSeq" id="XP_016503284.1">
    <property type="nucleotide sequence ID" value="XM_016647798.1"/>
</dbReference>
<dbReference type="CDD" id="cd00303">
    <property type="entry name" value="retropepsin_like"/>
    <property type="match status" value="1"/>
</dbReference>
<dbReference type="AlphaFoldDB" id="A0A1S4CQN0"/>
<organism evidence="2">
    <name type="scientific">Nicotiana tabacum</name>
    <name type="common">Common tobacco</name>
    <dbReference type="NCBI Taxonomy" id="4097"/>
    <lineage>
        <taxon>Eukaryota</taxon>
        <taxon>Viridiplantae</taxon>
        <taxon>Streptophyta</taxon>
        <taxon>Embryophyta</taxon>
        <taxon>Tracheophyta</taxon>
        <taxon>Spermatophyta</taxon>
        <taxon>Magnoliopsida</taxon>
        <taxon>eudicotyledons</taxon>
        <taxon>Gunneridae</taxon>
        <taxon>Pentapetalae</taxon>
        <taxon>asterids</taxon>
        <taxon>lamiids</taxon>
        <taxon>Solanales</taxon>
        <taxon>Solanaceae</taxon>
        <taxon>Nicotianoideae</taxon>
        <taxon>Nicotianeae</taxon>
        <taxon>Nicotiana</taxon>
    </lineage>
</organism>
<feature type="compositionally biased region" description="Basic and acidic residues" evidence="1">
    <location>
        <begin position="20"/>
        <end position="31"/>
    </location>
</feature>
<evidence type="ECO:0000256" key="1">
    <source>
        <dbReference type="SAM" id="MobiDB-lite"/>
    </source>
</evidence>
<name>A0A1S4CQN0_TOBAC</name>
<protein>
    <recommendedName>
        <fullName evidence="3">Aspartic peptidase DDI1-type domain-containing protein</fullName>
    </recommendedName>
</protein>
<dbReference type="Gene3D" id="2.40.70.10">
    <property type="entry name" value="Acid Proteases"/>
    <property type="match status" value="1"/>
</dbReference>
<dbReference type="PANTHER" id="PTHR33067">
    <property type="entry name" value="RNA-DIRECTED DNA POLYMERASE-RELATED"/>
    <property type="match status" value="1"/>
</dbReference>
<dbReference type="InterPro" id="IPR021109">
    <property type="entry name" value="Peptidase_aspartic_dom_sf"/>
</dbReference>
<reference evidence="2" key="1">
    <citation type="submission" date="2025-08" db="UniProtKB">
        <authorList>
            <consortium name="RefSeq"/>
        </authorList>
    </citation>
    <scope>IDENTIFICATION</scope>
</reference>